<dbReference type="PROSITE" id="PS50173">
    <property type="entry name" value="UMUC"/>
    <property type="match status" value="1"/>
</dbReference>
<dbReference type="CDD" id="cd03468">
    <property type="entry name" value="PolY_like"/>
    <property type="match status" value="1"/>
</dbReference>
<dbReference type="InterPro" id="IPR043128">
    <property type="entry name" value="Rev_trsase/Diguanyl_cyclase"/>
</dbReference>
<keyword evidence="1" id="KW-0227">DNA damage</keyword>
<dbReference type="InterPro" id="IPR050356">
    <property type="entry name" value="SulA_CellDiv_inhibitor"/>
</dbReference>
<proteinExistence type="predicted"/>
<reference evidence="3" key="1">
    <citation type="submission" date="2020-05" db="EMBL/GenBank/DDBJ databases">
        <authorList>
            <person name="Chiriac C."/>
            <person name="Salcher M."/>
            <person name="Ghai R."/>
            <person name="Kavagutti S V."/>
        </authorList>
    </citation>
    <scope>NUCLEOTIDE SEQUENCE</scope>
</reference>
<dbReference type="Gene3D" id="3.40.1170.60">
    <property type="match status" value="1"/>
</dbReference>
<dbReference type="Pfam" id="PF00817">
    <property type="entry name" value="IMS"/>
    <property type="match status" value="1"/>
</dbReference>
<evidence type="ECO:0000259" key="2">
    <source>
        <dbReference type="PROSITE" id="PS50173"/>
    </source>
</evidence>
<dbReference type="SUPFAM" id="SSF56672">
    <property type="entry name" value="DNA/RNA polymerases"/>
    <property type="match status" value="1"/>
</dbReference>
<evidence type="ECO:0000256" key="1">
    <source>
        <dbReference type="ARBA" id="ARBA00022763"/>
    </source>
</evidence>
<dbReference type="InterPro" id="IPR001126">
    <property type="entry name" value="UmuC"/>
</dbReference>
<dbReference type="InterPro" id="IPR043502">
    <property type="entry name" value="DNA/RNA_pol_sf"/>
</dbReference>
<dbReference type="PANTHER" id="PTHR35369">
    <property type="entry name" value="BLR3025 PROTEIN-RELATED"/>
    <property type="match status" value="1"/>
</dbReference>
<evidence type="ECO:0000313" key="3">
    <source>
        <dbReference type="EMBL" id="CAB4543906.1"/>
    </source>
</evidence>
<sequence length="560" mass="61230">MRTPKRLAVLRCLDWSAVVAAKNSTTPCAVIHAQRVISRTPAAMRYGVQVGMRRRHAQALCPDIEIVAHQPSRDRTAFDAVVRVVNELVPLIEVSEPGLIVFAARGPSRYMGGDGPMASKIVEALKTSVADSRLAALLVGVGVADSRLAAQIASHASAMASSSANLFVPYVVEPDKTNEWLAPQSVRVLGEFASINRETISLLERLGLNTLHDVCALSESVLAGRFGELGVELHRLSRGDEQYPLAVVPHPPEHLCIEKFDEPVSDQQIIINSVQRMAVAFTEYYSVHGSVCVRIVISFESESGKRSERLWYRPQGLTTSAIIENAKWQLEAWLASQLAGDISGDPESHALENYALENHGLVRVQLIADEVRTDTAQQLRLWGGSTQTDETATQAISRLSELLGSSAVQVAKWQGGRDVLDSYELVSATHAQTIGSASSHEQISAQKWRGALPNPSPSVVYSEPIQVQINDQFGKLLSVSARHELSASPVSVIIGSTHYKVNSWAGPWPVEERWWDSARSRRLVRLQLVCEKITADSALQILAMLAILEHGEWTVAAIYS</sequence>
<protein>
    <submittedName>
        <fullName evidence="3">Unannotated protein</fullName>
    </submittedName>
</protein>
<dbReference type="AlphaFoldDB" id="A0A6J6BYB9"/>
<feature type="domain" description="UmuC" evidence="2">
    <location>
        <begin position="36"/>
        <end position="157"/>
    </location>
</feature>
<accession>A0A6J6BYB9</accession>
<dbReference type="Gene3D" id="3.30.70.270">
    <property type="match status" value="1"/>
</dbReference>
<name>A0A6J6BYB9_9ZZZZ</name>
<dbReference type="PANTHER" id="PTHR35369:SF2">
    <property type="entry name" value="BLR3025 PROTEIN"/>
    <property type="match status" value="1"/>
</dbReference>
<organism evidence="3">
    <name type="scientific">freshwater metagenome</name>
    <dbReference type="NCBI Taxonomy" id="449393"/>
    <lineage>
        <taxon>unclassified sequences</taxon>
        <taxon>metagenomes</taxon>
        <taxon>ecological metagenomes</taxon>
    </lineage>
</organism>
<dbReference type="EMBL" id="CAEZSE010000213">
    <property type="protein sequence ID" value="CAB4543906.1"/>
    <property type="molecule type" value="Genomic_DNA"/>
</dbReference>
<dbReference type="GO" id="GO:0006281">
    <property type="term" value="P:DNA repair"/>
    <property type="evidence" value="ECO:0007669"/>
    <property type="project" value="InterPro"/>
</dbReference>
<gene>
    <name evidence="3" type="ORF">UFOPK1353_01093</name>
</gene>